<keyword evidence="6" id="KW-1185">Reference proteome</keyword>
<organism evidence="5 6">
    <name type="scientific">Polaribacter reichenbachii</name>
    <dbReference type="NCBI Taxonomy" id="996801"/>
    <lineage>
        <taxon>Bacteria</taxon>
        <taxon>Pseudomonadati</taxon>
        <taxon>Bacteroidota</taxon>
        <taxon>Flavobacteriia</taxon>
        <taxon>Flavobacteriales</taxon>
        <taxon>Flavobacteriaceae</taxon>
    </lineage>
</organism>
<evidence type="ECO:0000313" key="5">
    <source>
        <dbReference type="EMBL" id="OBY62395.1"/>
    </source>
</evidence>
<dbReference type="SUPFAM" id="SSF52833">
    <property type="entry name" value="Thioredoxin-like"/>
    <property type="match status" value="1"/>
</dbReference>
<keyword evidence="1 3" id="KW-0732">Signal</keyword>
<sequence length="174" mass="20481">MKKTFLLLLIIFASFSTNAQDEIKWLSFEKAIALNKENPKPILIDVYTDWCGYCKKMDKETYANKVIIDYINKNFYAIKLDGEGKEDIEYKGYTFKYKKEGRSEYHELSAALLEGQLSYPSTVFMSDKEEMLQKVPGYLSAERFEKILAFFNTKAYKDQEWVNFEKDFKSNIKP</sequence>
<accession>A0A1B8TS87</accession>
<dbReference type="Gene3D" id="3.40.30.10">
    <property type="entry name" value="Glutaredoxin"/>
    <property type="match status" value="1"/>
</dbReference>
<proteinExistence type="predicted"/>
<protein>
    <submittedName>
        <fullName evidence="5">Thioredoxin</fullName>
    </submittedName>
</protein>
<dbReference type="RefSeq" id="WP_068363914.1">
    <property type="nucleotide sequence ID" value="NZ_CP019337.1"/>
</dbReference>
<dbReference type="Pfam" id="PF03190">
    <property type="entry name" value="Thioredox_DsbH"/>
    <property type="match status" value="1"/>
</dbReference>
<dbReference type="PROSITE" id="PS51352">
    <property type="entry name" value="THIOREDOXIN_2"/>
    <property type="match status" value="1"/>
</dbReference>
<feature type="chain" id="PRO_5008615494" evidence="3">
    <location>
        <begin position="20"/>
        <end position="174"/>
    </location>
</feature>
<dbReference type="STRING" id="996801.BW723_00800"/>
<name>A0A1B8TS87_9FLAO</name>
<feature type="signal peptide" evidence="3">
    <location>
        <begin position="1"/>
        <end position="19"/>
    </location>
</feature>
<dbReference type="PROSITE" id="PS00194">
    <property type="entry name" value="THIOREDOXIN_1"/>
    <property type="match status" value="1"/>
</dbReference>
<dbReference type="EMBL" id="LSFL01000036">
    <property type="protein sequence ID" value="OBY62395.1"/>
    <property type="molecule type" value="Genomic_DNA"/>
</dbReference>
<dbReference type="InterPro" id="IPR036249">
    <property type="entry name" value="Thioredoxin-like_sf"/>
</dbReference>
<dbReference type="InterPro" id="IPR017937">
    <property type="entry name" value="Thioredoxin_CS"/>
</dbReference>
<reference evidence="6" key="1">
    <citation type="submission" date="2016-02" db="EMBL/GenBank/DDBJ databases">
        <title>Paenibacillus sp. LPB0068, isolated from Crassostrea gigas.</title>
        <authorList>
            <person name="Shin S.-K."/>
            <person name="Yi H."/>
        </authorList>
    </citation>
    <scope>NUCLEOTIDE SEQUENCE [LARGE SCALE GENOMIC DNA]</scope>
    <source>
        <strain evidence="6">KCTC 23969</strain>
    </source>
</reference>
<dbReference type="PANTHER" id="PTHR15337">
    <property type="entry name" value="ANTERIOR GRADIENT PROTEIN-RELATED"/>
    <property type="match status" value="1"/>
</dbReference>
<comment type="caution">
    <text evidence="5">The sequence shown here is derived from an EMBL/GenBank/DDBJ whole genome shotgun (WGS) entry which is preliminary data.</text>
</comment>
<feature type="domain" description="Thioredoxin" evidence="4">
    <location>
        <begin position="6"/>
        <end position="153"/>
    </location>
</feature>
<dbReference type="OrthoDB" id="9811036at2"/>
<dbReference type="PANTHER" id="PTHR15337:SF11">
    <property type="entry name" value="THIOREDOXIN DOMAIN-CONTAINING PROTEIN"/>
    <property type="match status" value="1"/>
</dbReference>
<evidence type="ECO:0000256" key="1">
    <source>
        <dbReference type="ARBA" id="ARBA00022729"/>
    </source>
</evidence>
<keyword evidence="2" id="KW-0676">Redox-active center</keyword>
<evidence type="ECO:0000259" key="4">
    <source>
        <dbReference type="PROSITE" id="PS51352"/>
    </source>
</evidence>
<dbReference type="InterPro" id="IPR004879">
    <property type="entry name" value="Ssp411-like_TRX"/>
</dbReference>
<dbReference type="InterPro" id="IPR013766">
    <property type="entry name" value="Thioredoxin_domain"/>
</dbReference>
<evidence type="ECO:0000256" key="3">
    <source>
        <dbReference type="SAM" id="SignalP"/>
    </source>
</evidence>
<evidence type="ECO:0000313" key="6">
    <source>
        <dbReference type="Proteomes" id="UP000092612"/>
    </source>
</evidence>
<dbReference type="KEGG" id="prn:BW723_00800"/>
<evidence type="ECO:0000256" key="2">
    <source>
        <dbReference type="ARBA" id="ARBA00023284"/>
    </source>
</evidence>
<dbReference type="InterPro" id="IPR051099">
    <property type="entry name" value="AGR/TXD"/>
</dbReference>
<dbReference type="AlphaFoldDB" id="A0A1B8TS87"/>
<dbReference type="Proteomes" id="UP000092612">
    <property type="component" value="Unassembled WGS sequence"/>
</dbReference>
<gene>
    <name evidence="5" type="ORF">LPB301_14890</name>
</gene>